<evidence type="ECO:0000313" key="3">
    <source>
        <dbReference type="Proteomes" id="UP000590740"/>
    </source>
</evidence>
<evidence type="ECO:0008006" key="4">
    <source>
        <dbReference type="Google" id="ProtNLM"/>
    </source>
</evidence>
<protein>
    <recommendedName>
        <fullName evidence="4">HEAT repeat domain-containing protein</fullName>
    </recommendedName>
</protein>
<sequence>MKRYILRITVWACVLSGFANAKLWSQDVPPPVQVPYAEVTDIGLRLALTRLQSKNSHDYLSVEAIADAKMVLEQVANGSLPVSAHLEESIEDIITRCIVSGHENFIPVLKKIAKTPNLRLRHAIGEAYANSDRPSEEVLRELIAAAEAELPKDTSNKEDAQKRFNEFTRQITVYCNYVPLENREPAKLAVERFLNRYNDSSVRSFYEKRLMEKVSTEEKIPLSQIDPLRRGNGVRKRGQAT</sequence>
<feature type="chain" id="PRO_5031497132" description="HEAT repeat domain-containing protein" evidence="1">
    <location>
        <begin position="22"/>
        <end position="241"/>
    </location>
</feature>
<dbReference type="AlphaFoldDB" id="A0A7W7YEL3"/>
<reference evidence="2 3" key="1">
    <citation type="submission" date="2020-08" db="EMBL/GenBank/DDBJ databases">
        <title>Genomic Encyclopedia of Type Strains, Phase IV (KMG-IV): sequencing the most valuable type-strain genomes for metagenomic binning, comparative biology and taxonomic classification.</title>
        <authorList>
            <person name="Goeker M."/>
        </authorList>
    </citation>
    <scope>NUCLEOTIDE SEQUENCE [LARGE SCALE GENOMIC DNA]</scope>
    <source>
        <strain evidence="2 3">DSM 12252</strain>
    </source>
</reference>
<gene>
    <name evidence="2" type="ORF">HNQ65_004282</name>
</gene>
<name>A0A7W7YEL3_9BACT</name>
<keyword evidence="1" id="KW-0732">Signal</keyword>
<evidence type="ECO:0000313" key="2">
    <source>
        <dbReference type="EMBL" id="MBB5034674.1"/>
    </source>
</evidence>
<dbReference type="Proteomes" id="UP000590740">
    <property type="component" value="Unassembled WGS sequence"/>
</dbReference>
<feature type="signal peptide" evidence="1">
    <location>
        <begin position="1"/>
        <end position="21"/>
    </location>
</feature>
<dbReference type="RefSeq" id="WP_184342719.1">
    <property type="nucleotide sequence ID" value="NZ_JACHIG010000011.1"/>
</dbReference>
<accession>A0A7W7YEL3</accession>
<evidence type="ECO:0000256" key="1">
    <source>
        <dbReference type="SAM" id="SignalP"/>
    </source>
</evidence>
<dbReference type="EMBL" id="JACHIG010000011">
    <property type="protein sequence ID" value="MBB5034674.1"/>
    <property type="molecule type" value="Genomic_DNA"/>
</dbReference>
<proteinExistence type="predicted"/>
<keyword evidence="3" id="KW-1185">Reference proteome</keyword>
<comment type="caution">
    <text evidence="2">The sequence shown here is derived from an EMBL/GenBank/DDBJ whole genome shotgun (WGS) entry which is preliminary data.</text>
</comment>
<organism evidence="2 3">
    <name type="scientific">Prosthecobacter vanneervenii</name>
    <dbReference type="NCBI Taxonomy" id="48466"/>
    <lineage>
        <taxon>Bacteria</taxon>
        <taxon>Pseudomonadati</taxon>
        <taxon>Verrucomicrobiota</taxon>
        <taxon>Verrucomicrobiia</taxon>
        <taxon>Verrucomicrobiales</taxon>
        <taxon>Verrucomicrobiaceae</taxon>
        <taxon>Prosthecobacter</taxon>
    </lineage>
</organism>